<comment type="caution">
    <text evidence="3">The sequence shown here is derived from an EMBL/GenBank/DDBJ whole genome shotgun (WGS) entry which is preliminary data.</text>
</comment>
<dbReference type="GO" id="GO:0016020">
    <property type="term" value="C:membrane"/>
    <property type="evidence" value="ECO:0007669"/>
    <property type="project" value="UniProtKB-SubCell"/>
</dbReference>
<dbReference type="SMART" id="SM00060">
    <property type="entry name" value="FN3"/>
    <property type="match status" value="2"/>
</dbReference>
<accession>A0A0T6B7X0</accession>
<dbReference type="OrthoDB" id="6726973at2759"/>
<proteinExistence type="predicted"/>
<dbReference type="InterPro" id="IPR003961">
    <property type="entry name" value="FN3_dom"/>
</dbReference>
<dbReference type="AlphaFoldDB" id="A0A0T6B7X0"/>
<keyword evidence="1" id="KW-0812">Transmembrane</keyword>
<dbReference type="PANTHER" id="PTHR46957:SF3">
    <property type="entry name" value="CYTOKINE RECEPTOR"/>
    <property type="match status" value="1"/>
</dbReference>
<gene>
    <name evidence="3" type="ORF">AMK59_3312</name>
</gene>
<dbReference type="Proteomes" id="UP000051574">
    <property type="component" value="Unassembled WGS sequence"/>
</dbReference>
<evidence type="ECO:0000256" key="1">
    <source>
        <dbReference type="SAM" id="Phobius"/>
    </source>
</evidence>
<keyword evidence="4" id="KW-1185">Reference proteome</keyword>
<dbReference type="EMBL" id="LJIG01009269">
    <property type="protein sequence ID" value="KRT83417.1"/>
    <property type="molecule type" value="Genomic_DNA"/>
</dbReference>
<feature type="transmembrane region" description="Helical" evidence="1">
    <location>
        <begin position="564"/>
        <end position="588"/>
    </location>
</feature>
<keyword evidence="1" id="KW-1133">Transmembrane helix</keyword>
<evidence type="ECO:0000313" key="4">
    <source>
        <dbReference type="Proteomes" id="UP000051574"/>
    </source>
</evidence>
<dbReference type="SUPFAM" id="SSF49265">
    <property type="entry name" value="Fibronectin type III"/>
    <property type="match status" value="2"/>
</dbReference>
<dbReference type="InterPro" id="IPR013783">
    <property type="entry name" value="Ig-like_fold"/>
</dbReference>
<feature type="non-terminal residue" evidence="3">
    <location>
        <position position="619"/>
    </location>
</feature>
<keyword evidence="1" id="KW-0472">Membrane</keyword>
<dbReference type="InterPro" id="IPR036116">
    <property type="entry name" value="FN3_sf"/>
</dbReference>
<sequence>METKSSITFVDWATDTIQYSNQHIYTNALVTVSSAVYHQGSDLCRQNTHFKNERRLMSNGWLVIKPKESTTIINNLVPFTYYTVTFTDPIYGLNKTIFPNTDPTDLPVENEIPKFIVSPKIKEVAIVIPPPQCDVTYGKIFYRFEKIGQSNPRVVIDEPNLTLKNLEPYTNYTLTVQVARSINKLNDSGSRITVYYNFTTKPQVAPPLEFVELYEISETIASFRYKLPEKANGQPALVGINACSKITRCNLEMFNITRCNLWKDLYCVTISNLAKRLNYTFKLSIKNNGTNAFGGERNIISKTEDKVPGTPVNLSYTITDCSKHIEVCNVNISWSHPYNQSGVITSFEIFLVGTGAPIVETVLIHNREYKPTYWHAVKYLVYGSTYNVSVRACNLVHKGLAASLDVQIDHIGQHVDQEPKLLQMNQEVVTFQLPKLDRRLNSSTIIVVVQQYDNEKSNLPQNLIFATNGSLCLQKGTSWVAGAWQMSYNDETNITIGDNAEMILGIINAVVINKPLLPKTNYCVNFIAENIFKDTKYVEIYHKDHIALPDIIKPLEISRTNTNISIITIVLVGILILTIVIFVGIFYIRRKQGRRRTLSDGEHIYEAMPNEDDNDTFNV</sequence>
<dbReference type="CDD" id="cd12087">
    <property type="entry name" value="TM_EGFR-like"/>
    <property type="match status" value="1"/>
</dbReference>
<dbReference type="Gene3D" id="2.60.40.10">
    <property type="entry name" value="Immunoglobulins"/>
    <property type="match status" value="1"/>
</dbReference>
<dbReference type="PROSITE" id="PS50853">
    <property type="entry name" value="FN3"/>
    <property type="match status" value="1"/>
</dbReference>
<evidence type="ECO:0000313" key="3">
    <source>
        <dbReference type="EMBL" id="KRT83417.1"/>
    </source>
</evidence>
<evidence type="ECO:0000259" key="2">
    <source>
        <dbReference type="PROSITE" id="PS50853"/>
    </source>
</evidence>
<reference evidence="3 4" key="1">
    <citation type="submission" date="2015-09" db="EMBL/GenBank/DDBJ databases">
        <title>Draft genome of the scarab beetle Oryctes borbonicus.</title>
        <authorList>
            <person name="Meyer J.M."/>
            <person name="Markov G.V."/>
            <person name="Baskaran P."/>
            <person name="Herrmann M."/>
            <person name="Sommer R.J."/>
            <person name="Roedelsperger C."/>
        </authorList>
    </citation>
    <scope>NUCLEOTIDE SEQUENCE [LARGE SCALE GENOMIC DNA]</scope>
    <source>
        <strain evidence="3">OB123</strain>
        <tissue evidence="3">Whole animal</tissue>
    </source>
</reference>
<name>A0A0T6B7X0_9SCAR</name>
<dbReference type="CDD" id="cd00063">
    <property type="entry name" value="FN3"/>
    <property type="match status" value="1"/>
</dbReference>
<dbReference type="PANTHER" id="PTHR46957">
    <property type="entry name" value="CYTOKINE RECEPTOR"/>
    <property type="match status" value="1"/>
</dbReference>
<dbReference type="InterPro" id="IPR050713">
    <property type="entry name" value="RTP_Phos/Ushers"/>
</dbReference>
<protein>
    <submittedName>
        <fullName evidence="3">Fibronectin domain-containing protein</fullName>
    </submittedName>
</protein>
<organism evidence="3 4">
    <name type="scientific">Oryctes borbonicus</name>
    <dbReference type="NCBI Taxonomy" id="1629725"/>
    <lineage>
        <taxon>Eukaryota</taxon>
        <taxon>Metazoa</taxon>
        <taxon>Ecdysozoa</taxon>
        <taxon>Arthropoda</taxon>
        <taxon>Hexapoda</taxon>
        <taxon>Insecta</taxon>
        <taxon>Pterygota</taxon>
        <taxon>Neoptera</taxon>
        <taxon>Endopterygota</taxon>
        <taxon>Coleoptera</taxon>
        <taxon>Polyphaga</taxon>
        <taxon>Scarabaeiformia</taxon>
        <taxon>Scarabaeidae</taxon>
        <taxon>Dynastinae</taxon>
        <taxon>Oryctes</taxon>
    </lineage>
</organism>
<feature type="domain" description="Fibronectin type-III" evidence="2">
    <location>
        <begin position="310"/>
        <end position="414"/>
    </location>
</feature>